<evidence type="ECO:0000313" key="1">
    <source>
        <dbReference type="EMBL" id="MBW76437.1"/>
    </source>
</evidence>
<protein>
    <submittedName>
        <fullName evidence="1">Putative secreted protein</fullName>
    </submittedName>
</protein>
<organism evidence="1">
    <name type="scientific">Anopheles darlingi</name>
    <name type="common">Mosquito</name>
    <dbReference type="NCBI Taxonomy" id="43151"/>
    <lineage>
        <taxon>Eukaryota</taxon>
        <taxon>Metazoa</taxon>
        <taxon>Ecdysozoa</taxon>
        <taxon>Arthropoda</taxon>
        <taxon>Hexapoda</taxon>
        <taxon>Insecta</taxon>
        <taxon>Pterygota</taxon>
        <taxon>Neoptera</taxon>
        <taxon>Endopterygota</taxon>
        <taxon>Diptera</taxon>
        <taxon>Nematocera</taxon>
        <taxon>Culicoidea</taxon>
        <taxon>Culicidae</taxon>
        <taxon>Anophelinae</taxon>
        <taxon>Anopheles</taxon>
    </lineage>
</organism>
<reference evidence="1" key="1">
    <citation type="submission" date="2018-01" db="EMBL/GenBank/DDBJ databases">
        <title>An insight into the sialome of Amazonian anophelines.</title>
        <authorList>
            <person name="Ribeiro J.M."/>
            <person name="Scarpassa V."/>
            <person name="Calvo E."/>
        </authorList>
    </citation>
    <scope>NUCLEOTIDE SEQUENCE</scope>
</reference>
<dbReference type="AlphaFoldDB" id="A0A2M4DFV1"/>
<dbReference type="EMBL" id="GGFL01012259">
    <property type="protein sequence ID" value="MBW76437.1"/>
    <property type="molecule type" value="Transcribed_RNA"/>
</dbReference>
<sequence length="104" mass="11284">MILPIASNVLLYSLAAPPMPEICMRVFTKSSGCTTHVAPMPEKPPSRYCTYTGRFFSDISQFRHKRSLIGRCSIGGSSLADRSCFWGSGEQPPVDAALNWGGGN</sequence>
<name>A0A2M4DFV1_ANODA</name>
<accession>A0A2M4DFV1</accession>
<proteinExistence type="predicted"/>